<comment type="caution">
    <text evidence="18">The sequence shown here is derived from an EMBL/GenBank/DDBJ whole genome shotgun (WGS) entry which is preliminary data.</text>
</comment>
<dbReference type="Gene3D" id="3.30.460.10">
    <property type="entry name" value="Beta Polymerase, domain 2"/>
    <property type="match status" value="1"/>
</dbReference>
<dbReference type="InterPro" id="IPR000504">
    <property type="entry name" value="RRM_dom"/>
</dbReference>
<protein>
    <recommendedName>
        <fullName evidence="4">Speckle targeted PIP5K1A-regulated poly(A) polymerase</fullName>
        <ecNumber evidence="3">2.7.7.52</ecNumber>
    </recommendedName>
    <alternativeName>
        <fullName evidence="10">RNA-binding motif protein 21</fullName>
    </alternativeName>
    <alternativeName>
        <fullName evidence="11">U6 snRNA-specific terminal uridylyltransferase 1</fullName>
    </alternativeName>
</protein>
<evidence type="ECO:0000256" key="14">
    <source>
        <dbReference type="ARBA" id="ARBA00049105"/>
    </source>
</evidence>
<feature type="domain" description="RRM" evidence="17">
    <location>
        <begin position="43"/>
        <end position="116"/>
    </location>
</feature>
<dbReference type="GO" id="GO:1990817">
    <property type="term" value="F:poly(A) RNA polymerase activity"/>
    <property type="evidence" value="ECO:0007669"/>
    <property type="project" value="TreeGrafter"/>
</dbReference>
<dbReference type="SUPFAM" id="SSF57667">
    <property type="entry name" value="beta-beta-alpha zinc fingers"/>
    <property type="match status" value="1"/>
</dbReference>
<feature type="region of interest" description="Disordered" evidence="16">
    <location>
        <begin position="114"/>
        <end position="136"/>
    </location>
</feature>
<dbReference type="Gene3D" id="3.30.160.60">
    <property type="entry name" value="Classic Zinc Finger"/>
    <property type="match status" value="1"/>
</dbReference>
<evidence type="ECO:0000256" key="4">
    <source>
        <dbReference type="ARBA" id="ARBA00021679"/>
    </source>
</evidence>
<dbReference type="InterPro" id="IPR054708">
    <property type="entry name" value="MTPAP-like_central"/>
</dbReference>
<evidence type="ECO:0000259" key="17">
    <source>
        <dbReference type="PROSITE" id="PS50102"/>
    </source>
</evidence>
<comment type="function">
    <text evidence="12">Poly(A) polymerase that creates the 3'-poly(A) tail of specific pre-mRNAs. Localizes to nuclear speckles together with PIP5K1A and mediates polyadenylation of a select set of mRNAs, such as HMOX1. In addition to polyadenylation, it is also required for the 3'-end cleavage of pre-mRNAs: binds to the 3'UTR of targeted pre-mRNAs and promotes the recruitment and assembly of the CPSF complex on the 3'UTR of pre-mRNAs. In addition to adenylyltransferase activity, also has uridylyltransferase activity. However, the ATP ratio is higher than UTP in cells, suggesting that it functions primarily as a poly(A) polymerase. Acts as a specific terminal uridylyltransferase for U6 snRNA in vitro: responsible for a controlled elongation reaction that results in the restoration of the four 3'-terminal UMP-residues found in newly transcribed U6 snRNA. Not involved in replication-dependent histone mRNA degradation.</text>
</comment>
<dbReference type="EC" id="2.7.7.52" evidence="3"/>
<dbReference type="SUPFAM" id="SSF81631">
    <property type="entry name" value="PAP/OAS1 substrate-binding domain"/>
    <property type="match status" value="1"/>
</dbReference>
<evidence type="ECO:0000313" key="19">
    <source>
        <dbReference type="Proteomes" id="UP001168972"/>
    </source>
</evidence>
<dbReference type="InterPro" id="IPR043519">
    <property type="entry name" value="NT_sf"/>
</dbReference>
<evidence type="ECO:0000256" key="12">
    <source>
        <dbReference type="ARBA" id="ARBA00045789"/>
    </source>
</evidence>
<dbReference type="Pfam" id="PF03828">
    <property type="entry name" value="PAP_assoc"/>
    <property type="match status" value="1"/>
</dbReference>
<dbReference type="PROSITE" id="PS50102">
    <property type="entry name" value="RRM"/>
    <property type="match status" value="1"/>
</dbReference>
<reference evidence="18" key="2">
    <citation type="submission" date="2023-03" db="EMBL/GenBank/DDBJ databases">
        <authorList>
            <person name="Inwood S.N."/>
            <person name="Skelly J.G."/>
            <person name="Guhlin J."/>
            <person name="Harrop T.W.R."/>
            <person name="Goldson S.G."/>
            <person name="Dearden P.K."/>
        </authorList>
    </citation>
    <scope>NUCLEOTIDE SEQUENCE</scope>
    <source>
        <strain evidence="18">Lincoln</strain>
        <tissue evidence="18">Whole body</tissue>
    </source>
</reference>
<reference evidence="18" key="1">
    <citation type="journal article" date="2023" name="bioRxiv">
        <title>Scaffold-level genome assemblies of two parasitoid biocontrol wasps reveal the parthenogenesis mechanism and an associated novel virus.</title>
        <authorList>
            <person name="Inwood S."/>
            <person name="Skelly J."/>
            <person name="Guhlin J."/>
            <person name="Harrop T."/>
            <person name="Goldson S."/>
            <person name="Dearden P."/>
        </authorList>
    </citation>
    <scope>NUCLEOTIDE SEQUENCE</scope>
    <source>
        <strain evidence="18">Lincoln</strain>
        <tissue evidence="18">Whole body</tissue>
    </source>
</reference>
<dbReference type="Proteomes" id="UP001168972">
    <property type="component" value="Unassembled WGS sequence"/>
</dbReference>
<dbReference type="GO" id="GO:0046872">
    <property type="term" value="F:metal ion binding"/>
    <property type="evidence" value="ECO:0007669"/>
    <property type="project" value="UniProtKB-KW"/>
</dbReference>
<keyword evidence="6" id="KW-0548">Nucleotidyltransferase</keyword>
<keyword evidence="5" id="KW-0808">Transferase</keyword>
<evidence type="ECO:0000256" key="6">
    <source>
        <dbReference type="ARBA" id="ARBA00022695"/>
    </source>
</evidence>
<name>A0AA39F506_MICHY</name>
<accession>A0AA39F506</accession>
<gene>
    <name evidence="18" type="ORF">PV327_006794</name>
</gene>
<dbReference type="GO" id="GO:0003723">
    <property type="term" value="F:RNA binding"/>
    <property type="evidence" value="ECO:0007669"/>
    <property type="project" value="UniProtKB-UniRule"/>
</dbReference>
<dbReference type="GO" id="GO:0031123">
    <property type="term" value="P:RNA 3'-end processing"/>
    <property type="evidence" value="ECO:0007669"/>
    <property type="project" value="TreeGrafter"/>
</dbReference>
<evidence type="ECO:0000256" key="15">
    <source>
        <dbReference type="PROSITE-ProRule" id="PRU00176"/>
    </source>
</evidence>
<dbReference type="CDD" id="cd05402">
    <property type="entry name" value="NT_PAP_TUTase"/>
    <property type="match status" value="1"/>
</dbReference>
<evidence type="ECO:0000256" key="3">
    <source>
        <dbReference type="ARBA" id="ARBA00012472"/>
    </source>
</evidence>
<dbReference type="Gene3D" id="3.30.70.330">
    <property type="match status" value="1"/>
</dbReference>
<dbReference type="Pfam" id="PF22600">
    <property type="entry name" value="MTPAP-like_central"/>
    <property type="match status" value="1"/>
</dbReference>
<evidence type="ECO:0000256" key="10">
    <source>
        <dbReference type="ARBA" id="ARBA00030790"/>
    </source>
</evidence>
<dbReference type="InterPro" id="IPR012677">
    <property type="entry name" value="Nucleotide-bd_a/b_plait_sf"/>
</dbReference>
<comment type="subunit">
    <text evidence="13">Associates with the cleavage and polyadenylation specificity factor (CPSF) complex. Interacts with CPSF1 and CPSF3; the interaction is direct. Interacts with PIP5K1A.</text>
</comment>
<dbReference type="AlphaFoldDB" id="A0AA39F506"/>
<keyword evidence="8" id="KW-0460">Magnesium</keyword>
<dbReference type="Gene3D" id="1.10.1410.10">
    <property type="match status" value="1"/>
</dbReference>
<dbReference type="GO" id="GO:0050265">
    <property type="term" value="F:RNA uridylyltransferase activity"/>
    <property type="evidence" value="ECO:0007669"/>
    <property type="project" value="UniProtKB-EC"/>
</dbReference>
<dbReference type="InterPro" id="IPR035979">
    <property type="entry name" value="RBD_domain_sf"/>
</dbReference>
<dbReference type="InterPro" id="IPR036236">
    <property type="entry name" value="Znf_C2H2_sf"/>
</dbReference>
<evidence type="ECO:0000256" key="2">
    <source>
        <dbReference type="ARBA" id="ARBA00001946"/>
    </source>
</evidence>
<dbReference type="EMBL" id="JAQQBR010001833">
    <property type="protein sequence ID" value="KAK0163083.1"/>
    <property type="molecule type" value="Genomic_DNA"/>
</dbReference>
<evidence type="ECO:0000256" key="1">
    <source>
        <dbReference type="ARBA" id="ARBA00001936"/>
    </source>
</evidence>
<dbReference type="SUPFAM" id="SSF54928">
    <property type="entry name" value="RNA-binding domain, RBD"/>
    <property type="match status" value="1"/>
</dbReference>
<evidence type="ECO:0000313" key="18">
    <source>
        <dbReference type="EMBL" id="KAK0163083.1"/>
    </source>
</evidence>
<evidence type="ECO:0000256" key="11">
    <source>
        <dbReference type="ARBA" id="ARBA00033036"/>
    </source>
</evidence>
<evidence type="ECO:0000256" key="16">
    <source>
        <dbReference type="SAM" id="MobiDB-lite"/>
    </source>
</evidence>
<proteinExistence type="predicted"/>
<dbReference type="PANTHER" id="PTHR12271:SF127">
    <property type="entry name" value="SPECKLE TARGETED PIP5K1A-REGULATED POLY(A) POLYMERASE"/>
    <property type="match status" value="1"/>
</dbReference>
<organism evidence="18 19">
    <name type="scientific">Microctonus hyperodae</name>
    <name type="common">Parasitoid wasp</name>
    <dbReference type="NCBI Taxonomy" id="165561"/>
    <lineage>
        <taxon>Eukaryota</taxon>
        <taxon>Metazoa</taxon>
        <taxon>Ecdysozoa</taxon>
        <taxon>Arthropoda</taxon>
        <taxon>Hexapoda</taxon>
        <taxon>Insecta</taxon>
        <taxon>Pterygota</taxon>
        <taxon>Neoptera</taxon>
        <taxon>Endopterygota</taxon>
        <taxon>Hymenoptera</taxon>
        <taxon>Apocrita</taxon>
        <taxon>Ichneumonoidea</taxon>
        <taxon>Braconidae</taxon>
        <taxon>Euphorinae</taxon>
        <taxon>Microctonus</taxon>
    </lineage>
</organism>
<evidence type="ECO:0000256" key="5">
    <source>
        <dbReference type="ARBA" id="ARBA00022679"/>
    </source>
</evidence>
<evidence type="ECO:0000256" key="13">
    <source>
        <dbReference type="ARBA" id="ARBA00046411"/>
    </source>
</evidence>
<dbReference type="SMART" id="SM00360">
    <property type="entry name" value="RRM"/>
    <property type="match status" value="1"/>
</dbReference>
<keyword evidence="7" id="KW-0479">Metal-binding</keyword>
<comment type="catalytic activity">
    <reaction evidence="14">
        <text>RNA(n) + UTP = RNA(n)-3'-uridine ribonucleotide + diphosphate</text>
        <dbReference type="Rhea" id="RHEA:14785"/>
        <dbReference type="Rhea" id="RHEA-COMP:14527"/>
        <dbReference type="Rhea" id="RHEA-COMP:17348"/>
        <dbReference type="ChEBI" id="CHEBI:33019"/>
        <dbReference type="ChEBI" id="CHEBI:46398"/>
        <dbReference type="ChEBI" id="CHEBI:140395"/>
        <dbReference type="ChEBI" id="CHEBI:173116"/>
        <dbReference type="EC" id="2.7.7.52"/>
    </reaction>
</comment>
<comment type="cofactor">
    <cofactor evidence="2">
        <name>Mg(2+)</name>
        <dbReference type="ChEBI" id="CHEBI:18420"/>
    </cofactor>
</comment>
<keyword evidence="9 15" id="KW-0694">RNA-binding</keyword>
<dbReference type="SUPFAM" id="SSF81301">
    <property type="entry name" value="Nucleotidyltransferase"/>
    <property type="match status" value="1"/>
</dbReference>
<dbReference type="InterPro" id="IPR002058">
    <property type="entry name" value="PAP_assoc"/>
</dbReference>
<comment type="cofactor">
    <cofactor evidence="1">
        <name>Mn(2+)</name>
        <dbReference type="ChEBI" id="CHEBI:29035"/>
    </cofactor>
</comment>
<evidence type="ECO:0000256" key="7">
    <source>
        <dbReference type="ARBA" id="ARBA00022723"/>
    </source>
</evidence>
<keyword evidence="19" id="KW-1185">Reference proteome</keyword>
<evidence type="ECO:0000256" key="9">
    <source>
        <dbReference type="ARBA" id="ARBA00022884"/>
    </source>
</evidence>
<evidence type="ECO:0000256" key="8">
    <source>
        <dbReference type="ARBA" id="ARBA00022842"/>
    </source>
</evidence>
<sequence>MAKFCEVCSINFIDDYSYHGHLMGKKHLKNVEYANHKKRQEENSIFVSPIPPRTDQKDITEFFTQFGPIYTCKFGYNYVIIEYENNEPVQHLLHEPVYFKKWKLNIKRRIVDFPQHGKRSPNKSSNNSSEDIQDDQSAERLKFKIELESEPTWEKQLEKFLTQVQDDDAIIQKRCNEICLNLNSVLRHTFPYGRAVNFGSTVTGLHSKQSDVDVFFDIGETIYDDDQVNNQGCENRTHRWTPKAIFKKVKMVLFKNKSIFSQVVPIPLAKIPIIKFHHIPTNTDCDVTFKNGLGVHNSQLIKYYISLDRRLKPLLLIIKHWARLLELSGTGKITNYSLVMATIFYLQQPNVNILPTVQELQTYSVPVYNSGWLVNFDKNIVPNASNNESAIPELLQGFFKFYGEFNFATNVMCPSDGLIVSKIDFIKNIQKLDINVDALNVSRPVCIQDPFELDHNIAEGWTQRLVQAFQQCCNTGVLNCECAAKDDYMSLLPLICDPVLKNKSKSSASIYIAIPAGKFSTFGLPDDFDTHTDIDNKEKFIETNWFKVVYKLVEKILTNIFKFDLQVMYDGISMKQIKIEENSDVHTKENYKVVFICKGKYCLNRSRKNKIPSLDPTLSCIEREILISDKLVAEMAERKEETSIKFTCSLEKKTNPLHVMMTLTDEQHTNKSFVEIGSYMRSKIPSIIERELLHMTQYEKQL</sequence>
<dbReference type="PANTHER" id="PTHR12271">
    <property type="entry name" value="POLY A POLYMERASE CID PAP -RELATED"/>
    <property type="match status" value="1"/>
</dbReference>